<dbReference type="GO" id="GO:0005634">
    <property type="term" value="C:nucleus"/>
    <property type="evidence" value="ECO:0007669"/>
    <property type="project" value="UniProtKB-SubCell"/>
</dbReference>
<evidence type="ECO:0000256" key="4">
    <source>
        <dbReference type="ARBA" id="ARBA00023242"/>
    </source>
</evidence>
<comment type="subcellular location">
    <subcellularLocation>
        <location evidence="1">Nucleus</location>
    </subcellularLocation>
</comment>
<feature type="region of interest" description="Disordered" evidence="5">
    <location>
        <begin position="435"/>
        <end position="468"/>
    </location>
</feature>
<dbReference type="Pfam" id="PF05997">
    <property type="entry name" value="Nop52"/>
    <property type="match status" value="1"/>
</dbReference>
<comment type="similarity">
    <text evidence="2">Belongs to the RRP1 family.</text>
</comment>
<feature type="compositionally biased region" description="Basic residues" evidence="5">
    <location>
        <begin position="545"/>
        <end position="555"/>
    </location>
</feature>
<accession>A0A1D1XR63</accession>
<keyword evidence="4" id="KW-0539">Nucleus</keyword>
<sequence length="555" mass="60475">MDAVVTSSAVAKRLASCNKATRDRALRLLKTWLSAQAPASAVSGEDLLKIWKGLFYCVWHADKLPVQSELVNRLASLLVSLDAGVAGRYLEAFVATIRREWSGIDHLRMDKFYLLIRRFLHHLFLLLSKSAWDRDLSVRMFGVLSEKSLLVVDKNAAQGVNYHIAEIFLEEIRVFLPIPLETFHELLKPFFVVLERSSDRVLVNKVKCSVFVRLLENGAKYLANPRAEDGHEVDSGSEVEKLGKIALGLGLSGKLFESASSTDTVQGNRKVLFSLHEGFLKLEKDLANSGISISFSQENGGPEYVIVPVCSESTQQDVGVMVSADGSSDDMPSKKRKKVKKVSGRGSTKKSKRKKNGLTDSAGECIVLTSPNGGGLTDSAENLPVTMKEYGDSISFDETVISNLQKQFEKVAAEAGMTVGAMGASATPVITPAMKKRKRAKNVDIQVSTSSSVSPRGSSLGKSGDKSVKKVRFSLKNNLVWKPHNPLPPQSLRLPPSATPRGSALKKGVPPGPIRESPASKKAKVKANSVKKVRKSSKSVSPAVKRLRKLQSRSI</sequence>
<dbReference type="GO" id="GO:0030688">
    <property type="term" value="C:preribosome, small subunit precursor"/>
    <property type="evidence" value="ECO:0007669"/>
    <property type="project" value="InterPro"/>
</dbReference>
<proteinExistence type="inferred from homology"/>
<organism evidence="6">
    <name type="scientific">Anthurium amnicola</name>
    <dbReference type="NCBI Taxonomy" id="1678845"/>
    <lineage>
        <taxon>Eukaryota</taxon>
        <taxon>Viridiplantae</taxon>
        <taxon>Streptophyta</taxon>
        <taxon>Embryophyta</taxon>
        <taxon>Tracheophyta</taxon>
        <taxon>Spermatophyta</taxon>
        <taxon>Magnoliopsida</taxon>
        <taxon>Liliopsida</taxon>
        <taxon>Araceae</taxon>
        <taxon>Pothoideae</taxon>
        <taxon>Potheae</taxon>
        <taxon>Anthurium</taxon>
    </lineage>
</organism>
<keyword evidence="3" id="KW-0698">rRNA processing</keyword>
<evidence type="ECO:0000256" key="1">
    <source>
        <dbReference type="ARBA" id="ARBA00004123"/>
    </source>
</evidence>
<dbReference type="PANTHER" id="PTHR13026">
    <property type="entry name" value="NNP-1 PROTEIN NOVEL NUCLEAR PROTEIN 1 NOP52"/>
    <property type="match status" value="1"/>
</dbReference>
<feature type="compositionally biased region" description="Basic residues" evidence="5">
    <location>
        <begin position="521"/>
        <end position="537"/>
    </location>
</feature>
<dbReference type="InterPro" id="IPR010301">
    <property type="entry name" value="RRP1"/>
</dbReference>
<evidence type="ECO:0000256" key="2">
    <source>
        <dbReference type="ARBA" id="ARBA00006374"/>
    </source>
</evidence>
<feature type="region of interest" description="Disordered" evidence="5">
    <location>
        <begin position="322"/>
        <end position="357"/>
    </location>
</feature>
<feature type="region of interest" description="Disordered" evidence="5">
    <location>
        <begin position="480"/>
        <end position="555"/>
    </location>
</feature>
<feature type="compositionally biased region" description="Low complexity" evidence="5">
    <location>
        <begin position="448"/>
        <end position="462"/>
    </location>
</feature>
<reference evidence="6" key="1">
    <citation type="submission" date="2015-07" db="EMBL/GenBank/DDBJ databases">
        <title>Transcriptome Assembly of Anthurium amnicola.</title>
        <authorList>
            <person name="Suzuki J."/>
        </authorList>
    </citation>
    <scope>NUCLEOTIDE SEQUENCE</scope>
</reference>
<dbReference type="PANTHER" id="PTHR13026:SF0">
    <property type="entry name" value="RIBOSOMAL RNA PROCESSING 1B"/>
    <property type="match status" value="1"/>
</dbReference>
<evidence type="ECO:0000313" key="6">
    <source>
        <dbReference type="EMBL" id="JAT44878.1"/>
    </source>
</evidence>
<feature type="compositionally biased region" description="Basic residues" evidence="5">
    <location>
        <begin position="334"/>
        <end position="356"/>
    </location>
</feature>
<dbReference type="GO" id="GO:0006364">
    <property type="term" value="P:rRNA processing"/>
    <property type="evidence" value="ECO:0007669"/>
    <property type="project" value="UniProtKB-KW"/>
</dbReference>
<dbReference type="AlphaFoldDB" id="A0A1D1XR63"/>
<evidence type="ECO:0000256" key="3">
    <source>
        <dbReference type="ARBA" id="ARBA00022552"/>
    </source>
</evidence>
<gene>
    <name evidence="6" type="primary">Rrp1b</name>
    <name evidence="6" type="ORF">g.30541</name>
</gene>
<evidence type="ECO:0000256" key="5">
    <source>
        <dbReference type="SAM" id="MobiDB-lite"/>
    </source>
</evidence>
<name>A0A1D1XR63_9ARAE</name>
<dbReference type="EMBL" id="GDJX01023058">
    <property type="protein sequence ID" value="JAT44878.1"/>
    <property type="molecule type" value="Transcribed_RNA"/>
</dbReference>
<protein>
    <submittedName>
        <fullName evidence="6">Ribosomal RNA processing protein 1 B</fullName>
    </submittedName>
</protein>